<evidence type="ECO:0000313" key="2">
    <source>
        <dbReference type="EMBL" id="CBY16096.1"/>
    </source>
</evidence>
<organism evidence="2">
    <name type="scientific">Oikopleura dioica</name>
    <name type="common">Tunicate</name>
    <dbReference type="NCBI Taxonomy" id="34765"/>
    <lineage>
        <taxon>Eukaryota</taxon>
        <taxon>Metazoa</taxon>
        <taxon>Chordata</taxon>
        <taxon>Tunicata</taxon>
        <taxon>Appendicularia</taxon>
        <taxon>Copelata</taxon>
        <taxon>Oikopleuridae</taxon>
        <taxon>Oikopleura</taxon>
    </lineage>
</organism>
<gene>
    <name evidence="2" type="ORF">GSOID_T00016408001</name>
</gene>
<name>E4Y2K6_OIKDI</name>
<reference evidence="2" key="1">
    <citation type="journal article" date="2010" name="Science">
        <title>Plasticity of animal genome architecture unmasked by rapid evolution of a pelagic tunicate.</title>
        <authorList>
            <person name="Denoeud F."/>
            <person name="Henriet S."/>
            <person name="Mungpakdee S."/>
            <person name="Aury J.M."/>
            <person name="Da Silva C."/>
            <person name="Brinkmann H."/>
            <person name="Mikhaleva J."/>
            <person name="Olsen L.C."/>
            <person name="Jubin C."/>
            <person name="Canestro C."/>
            <person name="Bouquet J.M."/>
            <person name="Danks G."/>
            <person name="Poulain J."/>
            <person name="Campsteijn C."/>
            <person name="Adamski M."/>
            <person name="Cross I."/>
            <person name="Yadetie F."/>
            <person name="Muffato M."/>
            <person name="Louis A."/>
            <person name="Butcher S."/>
            <person name="Tsagkogeorga G."/>
            <person name="Konrad A."/>
            <person name="Singh S."/>
            <person name="Jensen M.F."/>
            <person name="Cong E.H."/>
            <person name="Eikeseth-Otteraa H."/>
            <person name="Noel B."/>
            <person name="Anthouard V."/>
            <person name="Porcel B.M."/>
            <person name="Kachouri-Lafond R."/>
            <person name="Nishino A."/>
            <person name="Ugolini M."/>
            <person name="Chourrout P."/>
            <person name="Nishida H."/>
            <person name="Aasland R."/>
            <person name="Huzurbazar S."/>
            <person name="Westhof E."/>
            <person name="Delsuc F."/>
            <person name="Lehrach H."/>
            <person name="Reinhardt R."/>
            <person name="Weissenbach J."/>
            <person name="Roy S.W."/>
            <person name="Artiguenave F."/>
            <person name="Postlethwait J.H."/>
            <person name="Manak J.R."/>
            <person name="Thompson E.M."/>
            <person name="Jaillon O."/>
            <person name="Du Pasquier L."/>
            <person name="Boudinot P."/>
            <person name="Liberles D.A."/>
            <person name="Volff J.N."/>
            <person name="Philippe H."/>
            <person name="Lenhard B."/>
            <person name="Roest Crollius H."/>
            <person name="Wincker P."/>
            <person name="Chourrout D."/>
        </authorList>
    </citation>
    <scope>NUCLEOTIDE SEQUENCE [LARGE SCALE GENOMIC DNA]</scope>
</reference>
<sequence length="194" mass="22136">MSLEKSKIFEHSDAFLLDLLLRTPTFFRPVVLDDYRLWRVGYGTKKYSASRLLNVLESEEGAEFKVDKKLLLRLAIGAHEEKQKGKADATNPINLLNPEKNEPLLNSDKEKEEELVTDVAATGADTDTFLAAYSGKDGKEGNGVEESNSNNFENNEKRKKEYLKLPRYLEEFVAGADTCLEDYKRIREENKQIL</sequence>
<proteinExistence type="predicted"/>
<dbReference type="Proteomes" id="UP000001307">
    <property type="component" value="Unassembled WGS sequence"/>
</dbReference>
<feature type="compositionally biased region" description="Basic and acidic residues" evidence="1">
    <location>
        <begin position="99"/>
        <end position="111"/>
    </location>
</feature>
<keyword evidence="3" id="KW-1185">Reference proteome</keyword>
<accession>E4Y2K6</accession>
<feature type="region of interest" description="Disordered" evidence="1">
    <location>
        <begin position="134"/>
        <end position="153"/>
    </location>
</feature>
<dbReference type="EMBL" id="FN653878">
    <property type="protein sequence ID" value="CBY16096.1"/>
    <property type="molecule type" value="Genomic_DNA"/>
</dbReference>
<evidence type="ECO:0000256" key="1">
    <source>
        <dbReference type="SAM" id="MobiDB-lite"/>
    </source>
</evidence>
<evidence type="ECO:0000313" key="3">
    <source>
        <dbReference type="Proteomes" id="UP000001307"/>
    </source>
</evidence>
<dbReference type="InParanoid" id="E4Y2K6"/>
<protein>
    <submittedName>
        <fullName evidence="2">Uncharacterized protein</fullName>
    </submittedName>
</protein>
<feature type="region of interest" description="Disordered" evidence="1">
    <location>
        <begin position="83"/>
        <end position="111"/>
    </location>
</feature>
<dbReference type="AlphaFoldDB" id="E4Y2K6"/>
<feature type="compositionally biased region" description="Low complexity" evidence="1">
    <location>
        <begin position="144"/>
        <end position="153"/>
    </location>
</feature>